<keyword evidence="1" id="KW-0812">Transmembrane</keyword>
<dbReference type="Gene3D" id="2.10.50.10">
    <property type="entry name" value="Tumor Necrosis Factor Receptor, subunit A, domain 2"/>
    <property type="match status" value="1"/>
</dbReference>
<proteinExistence type="predicted"/>
<name>A0AA85JLM0_TRIRE</name>
<evidence type="ECO:0000259" key="3">
    <source>
        <dbReference type="Pfam" id="PF07699"/>
    </source>
</evidence>
<dbReference type="Pfam" id="PF07699">
    <property type="entry name" value="Ephrin_rec_like"/>
    <property type="match status" value="1"/>
</dbReference>
<dbReference type="WBParaSite" id="TREG1_26850.1">
    <property type="protein sequence ID" value="TREG1_26850.1"/>
    <property type="gene ID" value="TREG1_26850"/>
</dbReference>
<dbReference type="Proteomes" id="UP000050795">
    <property type="component" value="Unassembled WGS sequence"/>
</dbReference>
<keyword evidence="1" id="KW-1133">Transmembrane helix</keyword>
<evidence type="ECO:0000256" key="2">
    <source>
        <dbReference type="SAM" id="SignalP"/>
    </source>
</evidence>
<evidence type="ECO:0000313" key="4">
    <source>
        <dbReference type="Proteomes" id="UP000050795"/>
    </source>
</evidence>
<keyword evidence="1" id="KW-0472">Membrane</keyword>
<protein>
    <recommendedName>
        <fullName evidence="3">Tyrosine-protein kinase ephrin type A/B receptor-like domain-containing protein</fullName>
    </recommendedName>
</protein>
<feature type="transmembrane region" description="Helical" evidence="1">
    <location>
        <begin position="464"/>
        <end position="489"/>
    </location>
</feature>
<feature type="domain" description="Tyrosine-protein kinase ephrin type A/B receptor-like" evidence="3">
    <location>
        <begin position="380"/>
        <end position="407"/>
    </location>
</feature>
<evidence type="ECO:0000313" key="5">
    <source>
        <dbReference type="WBParaSite" id="TREG1_26850.1"/>
    </source>
</evidence>
<accession>A0AA85JLM0</accession>
<dbReference type="InterPro" id="IPR011641">
    <property type="entry name" value="Tyr-kin_ephrin_A/B_rcpt-like"/>
</dbReference>
<feature type="signal peptide" evidence="2">
    <location>
        <begin position="1"/>
        <end position="23"/>
    </location>
</feature>
<sequence length="537" mass="61889">MKILIQVLFCLSILFSIFPNSNSKSQLPYPIKHNLFQSTFKINETITYYNHRLIIGHIVTIPCEYEGVKKYPNSTDSNELVIYQWLFNGRQLLPHRAFFNADWDIHGYLTIWAMMAKPANIWCHKRVINHYNIAYDYYYSHQINFINLAVLQQIVGVKIDVLMNEEAMSRKCKQDNYTCDCQMMTGINATVYGEDIDRPKHYILQSFEEFLGHLCENVTFCTNYYVEDFLCMNTLNDSTSTHYIEFAFILDNTRKYLRSTEGVKLLDEIIEKFEDNLHDERVRISEMLKNRFSPEYAEVHITHFMRPLHYCMGPSGKLVPSASECDLCQPGSYYPSRIINPSPPVTDSEFRPFMNDQPVIADKHARSVFYPHWITDDDPTNCLPCPENTYSEEYGQSGCLPCPFQHSIPTDPRSDIQPVGGSDWLHIACPKEGRSEIRMIQVIQGMLGREAGNYVKQASVLKRVGIIFCILCLPGVIAVLLVFIAYVLIDVGSTLIQMANSLHPLQIQIAETSTANTRFDADQRKAAEEVYKRMKSD</sequence>
<feature type="chain" id="PRO_5041716023" description="Tyrosine-protein kinase ephrin type A/B receptor-like domain-containing protein" evidence="2">
    <location>
        <begin position="24"/>
        <end position="537"/>
    </location>
</feature>
<organism evidence="4 5">
    <name type="scientific">Trichobilharzia regenti</name>
    <name type="common">Nasal bird schistosome</name>
    <dbReference type="NCBI Taxonomy" id="157069"/>
    <lineage>
        <taxon>Eukaryota</taxon>
        <taxon>Metazoa</taxon>
        <taxon>Spiralia</taxon>
        <taxon>Lophotrochozoa</taxon>
        <taxon>Platyhelminthes</taxon>
        <taxon>Trematoda</taxon>
        <taxon>Digenea</taxon>
        <taxon>Strigeidida</taxon>
        <taxon>Schistosomatoidea</taxon>
        <taxon>Schistosomatidae</taxon>
        <taxon>Trichobilharzia</taxon>
    </lineage>
</organism>
<evidence type="ECO:0000256" key="1">
    <source>
        <dbReference type="SAM" id="Phobius"/>
    </source>
</evidence>
<keyword evidence="4" id="KW-1185">Reference proteome</keyword>
<dbReference type="AlphaFoldDB" id="A0AA85JLM0"/>
<reference evidence="5" key="2">
    <citation type="submission" date="2023-11" db="UniProtKB">
        <authorList>
            <consortium name="WormBaseParasite"/>
        </authorList>
    </citation>
    <scope>IDENTIFICATION</scope>
</reference>
<reference evidence="4" key="1">
    <citation type="submission" date="2022-06" db="EMBL/GenBank/DDBJ databases">
        <authorList>
            <person name="Berger JAMES D."/>
            <person name="Berger JAMES D."/>
        </authorList>
    </citation>
    <scope>NUCLEOTIDE SEQUENCE [LARGE SCALE GENOMIC DNA]</scope>
</reference>
<keyword evidence="2" id="KW-0732">Signal</keyword>